<dbReference type="EMBL" id="QLLG01000154">
    <property type="protein sequence ID" value="RMX68039.1"/>
    <property type="molecule type" value="Genomic_DNA"/>
</dbReference>
<feature type="compositionally biased region" description="Basic residues" evidence="8">
    <location>
        <begin position="46"/>
        <end position="55"/>
    </location>
</feature>
<feature type="repeat" description="TPR" evidence="7">
    <location>
        <begin position="564"/>
        <end position="597"/>
    </location>
</feature>
<dbReference type="Gene3D" id="1.25.40.10">
    <property type="entry name" value="Tetratricopeptide repeat domain"/>
    <property type="match status" value="1"/>
</dbReference>
<dbReference type="PANTHER" id="PTHR12558:SF9">
    <property type="entry name" value="CELL DIVISION CYCLE PROTEIN 16 HOMOLOG"/>
    <property type="match status" value="1"/>
</dbReference>
<dbReference type="InterPro" id="IPR011990">
    <property type="entry name" value="TPR-like_helical_dom_sf"/>
</dbReference>
<feature type="compositionally biased region" description="Polar residues" evidence="8">
    <location>
        <begin position="757"/>
        <end position="775"/>
    </location>
</feature>
<dbReference type="Proteomes" id="UP000282087">
    <property type="component" value="Unassembled WGS sequence"/>
</dbReference>
<comment type="caution">
    <text evidence="9">The sequence shown here is derived from an EMBL/GenBank/DDBJ whole genome shotgun (WGS) entry which is preliminary data.</text>
</comment>
<dbReference type="GO" id="GO:0005737">
    <property type="term" value="C:cytoplasm"/>
    <property type="evidence" value="ECO:0007669"/>
    <property type="project" value="TreeGrafter"/>
</dbReference>
<organism evidence="9 10">
    <name type="scientific">Peronospora effusa</name>
    <dbReference type="NCBI Taxonomy" id="542832"/>
    <lineage>
        <taxon>Eukaryota</taxon>
        <taxon>Sar</taxon>
        <taxon>Stramenopiles</taxon>
        <taxon>Oomycota</taxon>
        <taxon>Peronosporomycetes</taxon>
        <taxon>Peronosporales</taxon>
        <taxon>Peronosporaceae</taxon>
        <taxon>Peronospora</taxon>
    </lineage>
</organism>
<reference evidence="9 10" key="1">
    <citation type="submission" date="2018-06" db="EMBL/GenBank/DDBJ databases">
        <title>Comparative genomics of downy mildews reveals potential adaptations to biotrophy.</title>
        <authorList>
            <person name="Fletcher K."/>
            <person name="Klosterman S.J."/>
            <person name="Derevnina L."/>
            <person name="Martin F."/>
            <person name="Koike S."/>
            <person name="Reyes Chin-Wo S."/>
            <person name="Mou B."/>
            <person name="Michelmore R."/>
        </authorList>
    </citation>
    <scope>NUCLEOTIDE SEQUENCE [LARGE SCALE GENOMIC DNA]</scope>
    <source>
        <strain evidence="9 10">R14</strain>
    </source>
</reference>
<dbReference type="PROSITE" id="PS50293">
    <property type="entry name" value="TPR_REGION"/>
    <property type="match status" value="1"/>
</dbReference>
<evidence type="ECO:0000256" key="2">
    <source>
        <dbReference type="ARBA" id="ARBA00022737"/>
    </source>
</evidence>
<evidence type="ECO:0000256" key="7">
    <source>
        <dbReference type="PROSITE-ProRule" id="PRU00339"/>
    </source>
</evidence>
<keyword evidence="3" id="KW-0498">Mitosis</keyword>
<protein>
    <submittedName>
        <fullName evidence="9">Uncharacterized protein</fullName>
    </submittedName>
</protein>
<dbReference type="SUPFAM" id="SSF48452">
    <property type="entry name" value="TPR-like"/>
    <property type="match status" value="2"/>
</dbReference>
<dbReference type="GO" id="GO:0031145">
    <property type="term" value="P:anaphase-promoting complex-dependent catabolic process"/>
    <property type="evidence" value="ECO:0007669"/>
    <property type="project" value="TreeGrafter"/>
</dbReference>
<evidence type="ECO:0000313" key="9">
    <source>
        <dbReference type="EMBL" id="RMX68039.1"/>
    </source>
</evidence>
<evidence type="ECO:0000256" key="1">
    <source>
        <dbReference type="ARBA" id="ARBA00022618"/>
    </source>
</evidence>
<dbReference type="PANTHER" id="PTHR12558">
    <property type="entry name" value="CELL DIVISION CYCLE 16,23,27"/>
    <property type="match status" value="1"/>
</dbReference>
<dbReference type="Pfam" id="PF12895">
    <property type="entry name" value="ANAPC3"/>
    <property type="match status" value="1"/>
</dbReference>
<evidence type="ECO:0000256" key="5">
    <source>
        <dbReference type="ARBA" id="ARBA00022803"/>
    </source>
</evidence>
<sequence length="787" mass="89398">MTTPPPSGGRPAGAIRSGDLWRQPSPVQTPECTTRTLAFDSTASRVRAKKRRRRMAQSAAFITTRRPLTTEEEEEEEETKDQDNKDQEQYKEKEQMISKRKMKMEANVMRHSTVSEGDREDNTKGHESLLTHKKTLELSRSLLLVQDNRQKVIERLRHLVKKCCEQHHAATALFYADKLVTMSPRDKNDVLLFADACYLNREYHRAIHAIKQARLVEVDGVKRVGEGMPCHVMLQAARLLGKCMLAIKQKDECLELLGAILPEREDDVVLLAKKVQLLNVADPNAQGINVVSSLALLMGETFEATGNRENAMVYFRIALRCDVQCTEAFFHLFDKQMLSPQEEKELVASLDFSSDEMQLLELLYQTHVGKYNSTPSIDETFTEVEHRFGLADNLDLNVMKAKKFYYRHDIQQAHELCERVCEQDPFNFRVISVYVGTLVELGKKRELYHYAHQMVQFSPDLASAWYTVGCYYLLIQKYEAAQRYFHKATSLEPSYAPAWIGFGNSFAAQDESDQAMSSYRTASSLFPGSHLPSLYIGMEYLRTNNLVQAQEFIRQASVICPTDPLVYNELGSVFYRQEDYPNAIEMFTKALHLCKGLPERLMEAWEPTLFNLGYSYRKLRKFDQAIHYFQSALRLSPRNGSVLTCIITGIESSCTWLHLSYEGMSRASHRNLPCGNDISSLFQYFIVLTLHMLQALACSSEDTLAGSMITVAFGESLSGGLASFPEFAKPPPKDAPMTSGLTPLRVRRSAAPRRQRTSLPTHGPNLQQPRTQSTVSVLELDFPRIAP</sequence>
<keyword evidence="2" id="KW-0677">Repeat</keyword>
<evidence type="ECO:0000256" key="6">
    <source>
        <dbReference type="ARBA" id="ARBA00023306"/>
    </source>
</evidence>
<evidence type="ECO:0000313" key="10">
    <source>
        <dbReference type="Proteomes" id="UP000282087"/>
    </source>
</evidence>
<keyword evidence="1" id="KW-0132">Cell division</keyword>
<dbReference type="Pfam" id="PF13181">
    <property type="entry name" value="TPR_8"/>
    <property type="match status" value="1"/>
</dbReference>
<dbReference type="Pfam" id="PF13424">
    <property type="entry name" value="TPR_12"/>
    <property type="match status" value="1"/>
</dbReference>
<proteinExistence type="predicted"/>
<feature type="region of interest" description="Disordered" evidence="8">
    <location>
        <begin position="1"/>
        <end position="99"/>
    </location>
</feature>
<feature type="repeat" description="TPR" evidence="7">
    <location>
        <begin position="462"/>
        <end position="495"/>
    </location>
</feature>
<keyword evidence="6" id="KW-0131">Cell cycle</keyword>
<feature type="compositionally biased region" description="Basic and acidic residues" evidence="8">
    <location>
        <begin position="81"/>
        <end position="97"/>
    </location>
</feature>
<keyword evidence="10" id="KW-1185">Reference proteome</keyword>
<feature type="compositionally biased region" description="Acidic residues" evidence="8">
    <location>
        <begin position="70"/>
        <end position="80"/>
    </location>
</feature>
<keyword evidence="4" id="KW-0833">Ubl conjugation pathway</keyword>
<dbReference type="GO" id="GO:0051301">
    <property type="term" value="P:cell division"/>
    <property type="evidence" value="ECO:0007669"/>
    <property type="project" value="UniProtKB-KW"/>
</dbReference>
<evidence type="ECO:0000256" key="8">
    <source>
        <dbReference type="SAM" id="MobiDB-lite"/>
    </source>
</evidence>
<name>A0A3M6VMT6_9STRA</name>
<dbReference type="PROSITE" id="PS50005">
    <property type="entry name" value="TPR"/>
    <property type="match status" value="4"/>
</dbReference>
<dbReference type="VEuPathDB" id="FungiDB:DD237_000132"/>
<evidence type="ECO:0000256" key="3">
    <source>
        <dbReference type="ARBA" id="ARBA00022776"/>
    </source>
</evidence>
<feature type="repeat" description="TPR" evidence="7">
    <location>
        <begin position="606"/>
        <end position="639"/>
    </location>
</feature>
<keyword evidence="5 7" id="KW-0802">TPR repeat</keyword>
<dbReference type="GO" id="GO:0005680">
    <property type="term" value="C:anaphase-promoting complex"/>
    <property type="evidence" value="ECO:0007669"/>
    <property type="project" value="TreeGrafter"/>
</dbReference>
<dbReference type="InterPro" id="IPR019734">
    <property type="entry name" value="TPR_rpt"/>
</dbReference>
<dbReference type="STRING" id="542832.A0A3M6VMT6"/>
<feature type="region of interest" description="Disordered" evidence="8">
    <location>
        <begin position="728"/>
        <end position="775"/>
    </location>
</feature>
<gene>
    <name evidence="9" type="ORF">DD238_000082</name>
</gene>
<accession>A0A3M6VMT6</accession>
<dbReference type="SMART" id="SM00028">
    <property type="entry name" value="TPR"/>
    <property type="match status" value="7"/>
</dbReference>
<dbReference type="GO" id="GO:0016567">
    <property type="term" value="P:protein ubiquitination"/>
    <property type="evidence" value="ECO:0007669"/>
    <property type="project" value="TreeGrafter"/>
</dbReference>
<feature type="compositionally biased region" description="Polar residues" evidence="8">
    <location>
        <begin position="25"/>
        <end position="42"/>
    </location>
</feature>
<feature type="repeat" description="TPR" evidence="7">
    <location>
        <begin position="496"/>
        <end position="529"/>
    </location>
</feature>
<dbReference type="GO" id="GO:0045842">
    <property type="term" value="P:positive regulation of mitotic metaphase/anaphase transition"/>
    <property type="evidence" value="ECO:0007669"/>
    <property type="project" value="TreeGrafter"/>
</dbReference>
<evidence type="ECO:0000256" key="4">
    <source>
        <dbReference type="ARBA" id="ARBA00022786"/>
    </source>
</evidence>
<feature type="compositionally biased region" description="Basic residues" evidence="8">
    <location>
        <begin position="745"/>
        <end position="756"/>
    </location>
</feature>
<dbReference type="AlphaFoldDB" id="A0A3M6VMT6"/>